<dbReference type="AlphaFoldDB" id="A0A9W6B2S9"/>
<comment type="caution">
    <text evidence="1">The sequence shown here is derived from an EMBL/GenBank/DDBJ whole genome shotgun (WGS) entry which is preliminary data.</text>
</comment>
<sequence>MDGEPILLFTLHNIDYTQCIKKGYMSSRNPTKLRFYLYKVNFNIKKKHNNL</sequence>
<dbReference type="Proteomes" id="UP001144204">
    <property type="component" value="Unassembled WGS sequence"/>
</dbReference>
<accession>A0A9W6B2S9</accession>
<name>A0A9W6B2S9_9LACO</name>
<evidence type="ECO:0000313" key="2">
    <source>
        <dbReference type="Proteomes" id="UP001144204"/>
    </source>
</evidence>
<proteinExistence type="predicted"/>
<dbReference type="EMBL" id="BRPL01000004">
    <property type="protein sequence ID" value="GLB47523.1"/>
    <property type="molecule type" value="Genomic_DNA"/>
</dbReference>
<reference evidence="1" key="2">
    <citation type="journal article" date="2023" name="PLoS ONE">
        <title>Philodulcilactobacillus myokoensis gen. nov., sp. nov., a fructophilic, acidophilic, and agar-phobic lactic acid bacterium isolated from fermented vegetable extracts.</title>
        <authorList>
            <person name="Kouya T."/>
            <person name="Ishiyama Y."/>
            <person name="Ohashi S."/>
            <person name="Kumakubo R."/>
            <person name="Yamazaki T."/>
            <person name="Otaki T."/>
        </authorList>
    </citation>
    <scope>NUCLEOTIDE SEQUENCE</scope>
    <source>
        <strain evidence="1">WR16-4</strain>
    </source>
</reference>
<organism evidence="1 2">
    <name type="scientific">Philodulcilactobacillus myokoensis</name>
    <dbReference type="NCBI Taxonomy" id="2929573"/>
    <lineage>
        <taxon>Bacteria</taxon>
        <taxon>Bacillati</taxon>
        <taxon>Bacillota</taxon>
        <taxon>Bacilli</taxon>
        <taxon>Lactobacillales</taxon>
        <taxon>Lactobacillaceae</taxon>
        <taxon>Philodulcilactobacillus</taxon>
    </lineage>
</organism>
<reference evidence="1" key="1">
    <citation type="submission" date="2022-07" db="EMBL/GenBank/DDBJ databases">
        <authorList>
            <person name="Kouya T."/>
            <person name="Ishiyama Y."/>
        </authorList>
    </citation>
    <scope>NUCLEOTIDE SEQUENCE</scope>
    <source>
        <strain evidence="1">WR16-4</strain>
    </source>
</reference>
<evidence type="ECO:0000313" key="1">
    <source>
        <dbReference type="EMBL" id="GLB47523.1"/>
    </source>
</evidence>
<protein>
    <submittedName>
        <fullName evidence="1">Uncharacterized protein</fullName>
    </submittedName>
</protein>
<gene>
    <name evidence="1" type="ORF">WR164_15020</name>
</gene>
<keyword evidence="2" id="KW-1185">Reference proteome</keyword>